<dbReference type="Proteomes" id="UP001642360">
    <property type="component" value="Unassembled WGS sequence"/>
</dbReference>
<reference evidence="3 4" key="1">
    <citation type="submission" date="2024-02" db="EMBL/GenBank/DDBJ databases">
        <authorList>
            <person name="Vignale AGUSTIN F."/>
            <person name="Sosa J E."/>
            <person name="Modenutti C."/>
        </authorList>
    </citation>
    <scope>NUCLEOTIDE SEQUENCE [LARGE SCALE GENOMIC DNA]</scope>
</reference>
<organism evidence="3 4">
    <name type="scientific">Ilex paraguariensis</name>
    <name type="common">yerba mate</name>
    <dbReference type="NCBI Taxonomy" id="185542"/>
    <lineage>
        <taxon>Eukaryota</taxon>
        <taxon>Viridiplantae</taxon>
        <taxon>Streptophyta</taxon>
        <taxon>Embryophyta</taxon>
        <taxon>Tracheophyta</taxon>
        <taxon>Spermatophyta</taxon>
        <taxon>Magnoliopsida</taxon>
        <taxon>eudicotyledons</taxon>
        <taxon>Gunneridae</taxon>
        <taxon>Pentapetalae</taxon>
        <taxon>asterids</taxon>
        <taxon>campanulids</taxon>
        <taxon>Aquifoliales</taxon>
        <taxon>Aquifoliaceae</taxon>
        <taxon>Ilex</taxon>
    </lineage>
</organism>
<proteinExistence type="predicted"/>
<dbReference type="PANTHER" id="PTHR37076:SF4">
    <property type="entry name" value="HISTONE-LYSINE N-METHYLTRANSFERASE, H3 LYSINE-79 SPECIFIC-LIKE"/>
    <property type="match status" value="1"/>
</dbReference>
<dbReference type="PANTHER" id="PTHR37076">
    <property type="entry name" value="HISTONE-LYSINE N-METHYLTRANSFERASE, H3 LYSINE-79 SPECIFIC-LIKE-RELATED"/>
    <property type="match status" value="1"/>
</dbReference>
<feature type="region of interest" description="Disordered" evidence="1">
    <location>
        <begin position="272"/>
        <end position="310"/>
    </location>
</feature>
<dbReference type="EMBL" id="CAUOFW020001925">
    <property type="protein sequence ID" value="CAK9149716.1"/>
    <property type="molecule type" value="Genomic_DNA"/>
</dbReference>
<protein>
    <submittedName>
        <fullName evidence="3">Uncharacterized protein</fullName>
    </submittedName>
</protein>
<evidence type="ECO:0000313" key="3">
    <source>
        <dbReference type="EMBL" id="CAK9177550.1"/>
    </source>
</evidence>
<dbReference type="AlphaFoldDB" id="A0ABC8U711"/>
<accession>A0ABC8U711</accession>
<sequence length="453" mass="53029">MRSVVIELETVVVGLMMLPPRRKKWTEAEERTLIDKYGAMICDGTLSKMRTREKKYKPIALYVNSMHHVRDPISYPWQWTWKDVSTKVQNMRHQYALVKQKIKKPESVGDSGGEEFDWMEGLTHWSNFLRYKEVFGDVALAFSGNDSIAVGGNDENGGGFDGSSHGIEIVQFGHLGQVGEGDFANGIDGVDNGIVGLEFDYDGEEGEEDYNAGNKNSNLMKDDGDDGFVYEDIEPTGSNAKKKRKVLKGLGKRAWGFLANQLRHLREMETRFEQREAERERERQRRDEFRMEMEQERERKLEEREKEREEREKDREKLRRQWILELEAMEEEAEERERSKREKTLISEREWDERMNRRRSEWKKRIDEMLSQHRTEMSQLQTRILHEQQNLTNQLVGIVSQWTGHPTGISDHTGASSHYISQMIQNLHHVNDIVHDDSRVVGDHQEDQFIVDG</sequence>
<comment type="caution">
    <text evidence="3">The sequence shown here is derived from an EMBL/GenBank/DDBJ whole genome shotgun (WGS) entry which is preliminary data.</text>
</comment>
<dbReference type="EMBL" id="CAUOFW020007069">
    <property type="protein sequence ID" value="CAK9177550.1"/>
    <property type="molecule type" value="Genomic_DNA"/>
</dbReference>
<evidence type="ECO:0000313" key="2">
    <source>
        <dbReference type="EMBL" id="CAK9149716.1"/>
    </source>
</evidence>
<evidence type="ECO:0000313" key="4">
    <source>
        <dbReference type="Proteomes" id="UP001642360"/>
    </source>
</evidence>
<evidence type="ECO:0000256" key="1">
    <source>
        <dbReference type="SAM" id="MobiDB-lite"/>
    </source>
</evidence>
<name>A0ABC8U711_9AQUA</name>
<gene>
    <name evidence="2" type="ORF">ILEXP_LOCUS17783</name>
    <name evidence="3" type="ORF">ILEXP_LOCUS47439</name>
</gene>
<keyword evidence="4" id="KW-1185">Reference proteome</keyword>